<feature type="compositionally biased region" description="Polar residues" evidence="1">
    <location>
        <begin position="571"/>
        <end position="582"/>
    </location>
</feature>
<gene>
    <name evidence="2" type="ORF">CONPUDRAFT_154865</name>
</gene>
<dbReference type="EMBL" id="JH711580">
    <property type="protein sequence ID" value="EIW79449.1"/>
    <property type="molecule type" value="Genomic_DNA"/>
</dbReference>
<feature type="compositionally biased region" description="Low complexity" evidence="1">
    <location>
        <begin position="160"/>
        <end position="169"/>
    </location>
</feature>
<feature type="compositionally biased region" description="Polar residues" evidence="1">
    <location>
        <begin position="1"/>
        <end position="13"/>
    </location>
</feature>
<sequence length="582" mass="66131">MNSNVSTEPSQASGLRAHRHHHHPQQPMLNMRIPRSDADSDRLETFLATRRNRDQFWEPFMFETVDHVSVGRTFRYAFQHLYGALQDSWDLECLPRQFDRTYGEIMGDYITTARSTHVQLGRLRQDLYDLLRAFGGAARHQHLVDEQLSADNRDDDDETSSVSSSSTSSYGSLLPRSEYFTAPSHLPTRPSSPITNGNGHHTPVTPPNSSADNDTMMTDQTVWAPTSANPYANGDGRDAEERGWRREERLDGWHWVRVEHLDENENREEEPQEEEPQEEMAVDEWGAEPFEWPATPIPTPPTVDNELAFFKEEPVDISLPPSPPRLPISHERSTARSTSPSPSVHSSSSSSSSMSSFDITPAPAHLATNIEAPYVDRRRDNSTEIKVEADANGYPLPIQGYQPSEELNQAATQYLNDLLLSPSESSSGSRSEDIEASRAFWDYPSPPFLSDKSTWWRLWNRKHPGPADPQSLVEIRPDWNCGEPVWIKKRNLGVSCDLCRLEGHVRWECRDYFCTGCCTFGPSHPLRLCPSRRSHPPTPGSKVPEWRRASAVKEMQRGGRPRQGRLEKAQQKMNPQKTVRFI</sequence>
<reference evidence="3" key="1">
    <citation type="journal article" date="2012" name="Science">
        <title>The Paleozoic origin of enzymatic lignin decomposition reconstructed from 31 fungal genomes.</title>
        <authorList>
            <person name="Floudas D."/>
            <person name="Binder M."/>
            <person name="Riley R."/>
            <person name="Barry K."/>
            <person name="Blanchette R.A."/>
            <person name="Henrissat B."/>
            <person name="Martinez A.T."/>
            <person name="Otillar R."/>
            <person name="Spatafora J.W."/>
            <person name="Yadav J.S."/>
            <person name="Aerts A."/>
            <person name="Benoit I."/>
            <person name="Boyd A."/>
            <person name="Carlson A."/>
            <person name="Copeland A."/>
            <person name="Coutinho P.M."/>
            <person name="de Vries R.P."/>
            <person name="Ferreira P."/>
            <person name="Findley K."/>
            <person name="Foster B."/>
            <person name="Gaskell J."/>
            <person name="Glotzer D."/>
            <person name="Gorecki P."/>
            <person name="Heitman J."/>
            <person name="Hesse C."/>
            <person name="Hori C."/>
            <person name="Igarashi K."/>
            <person name="Jurgens J.A."/>
            <person name="Kallen N."/>
            <person name="Kersten P."/>
            <person name="Kohler A."/>
            <person name="Kuees U."/>
            <person name="Kumar T.K.A."/>
            <person name="Kuo A."/>
            <person name="LaButti K."/>
            <person name="Larrondo L.F."/>
            <person name="Lindquist E."/>
            <person name="Ling A."/>
            <person name="Lombard V."/>
            <person name="Lucas S."/>
            <person name="Lundell T."/>
            <person name="Martin R."/>
            <person name="McLaughlin D.J."/>
            <person name="Morgenstern I."/>
            <person name="Morin E."/>
            <person name="Murat C."/>
            <person name="Nagy L.G."/>
            <person name="Nolan M."/>
            <person name="Ohm R.A."/>
            <person name="Patyshakuliyeva A."/>
            <person name="Rokas A."/>
            <person name="Ruiz-Duenas F.J."/>
            <person name="Sabat G."/>
            <person name="Salamov A."/>
            <person name="Samejima M."/>
            <person name="Schmutz J."/>
            <person name="Slot J.C."/>
            <person name="St John F."/>
            <person name="Stenlid J."/>
            <person name="Sun H."/>
            <person name="Sun S."/>
            <person name="Syed K."/>
            <person name="Tsang A."/>
            <person name="Wiebenga A."/>
            <person name="Young D."/>
            <person name="Pisabarro A."/>
            <person name="Eastwood D.C."/>
            <person name="Martin F."/>
            <person name="Cullen D."/>
            <person name="Grigoriev I.V."/>
            <person name="Hibbett D.S."/>
        </authorList>
    </citation>
    <scope>NUCLEOTIDE SEQUENCE [LARGE SCALE GENOMIC DNA]</scope>
    <source>
        <strain evidence="3">RWD-64-598 SS2</strain>
    </source>
</reference>
<comment type="caution">
    <text evidence="2">The sequence shown here is derived from an EMBL/GenBank/DDBJ whole genome shotgun (WGS) entry which is preliminary data.</text>
</comment>
<organism evidence="2 3">
    <name type="scientific">Coniophora puteana (strain RWD-64-598)</name>
    <name type="common">Brown rot fungus</name>
    <dbReference type="NCBI Taxonomy" id="741705"/>
    <lineage>
        <taxon>Eukaryota</taxon>
        <taxon>Fungi</taxon>
        <taxon>Dikarya</taxon>
        <taxon>Basidiomycota</taxon>
        <taxon>Agaricomycotina</taxon>
        <taxon>Agaricomycetes</taxon>
        <taxon>Agaricomycetidae</taxon>
        <taxon>Boletales</taxon>
        <taxon>Coniophorineae</taxon>
        <taxon>Coniophoraceae</taxon>
        <taxon>Coniophora</taxon>
    </lineage>
</organism>
<feature type="compositionally biased region" description="Polar residues" evidence="1">
    <location>
        <begin position="207"/>
        <end position="216"/>
    </location>
</feature>
<feature type="region of interest" description="Disordered" evidence="1">
    <location>
        <begin position="224"/>
        <end position="243"/>
    </location>
</feature>
<evidence type="ECO:0000313" key="3">
    <source>
        <dbReference type="Proteomes" id="UP000053558"/>
    </source>
</evidence>
<name>A0A5M3MJM3_CONPW</name>
<feature type="region of interest" description="Disordered" evidence="1">
    <location>
        <begin position="315"/>
        <end position="360"/>
    </location>
</feature>
<feature type="region of interest" description="Disordered" evidence="1">
    <location>
        <begin position="1"/>
        <end position="34"/>
    </location>
</feature>
<feature type="compositionally biased region" description="Polar residues" evidence="1">
    <location>
        <begin position="189"/>
        <end position="199"/>
    </location>
</feature>
<proteinExistence type="predicted"/>
<evidence type="ECO:0000313" key="2">
    <source>
        <dbReference type="EMBL" id="EIW79449.1"/>
    </source>
</evidence>
<feature type="compositionally biased region" description="Low complexity" evidence="1">
    <location>
        <begin position="335"/>
        <end position="356"/>
    </location>
</feature>
<feature type="region of interest" description="Disordered" evidence="1">
    <location>
        <begin position="147"/>
        <end position="216"/>
    </location>
</feature>
<dbReference type="GeneID" id="19203341"/>
<accession>A0A5M3MJM3</accession>
<keyword evidence="3" id="KW-1185">Reference proteome</keyword>
<dbReference type="Proteomes" id="UP000053558">
    <property type="component" value="Unassembled WGS sequence"/>
</dbReference>
<dbReference type="KEGG" id="cput:CONPUDRAFT_154865"/>
<dbReference type="AlphaFoldDB" id="A0A5M3MJM3"/>
<feature type="region of interest" description="Disordered" evidence="1">
    <location>
        <begin position="552"/>
        <end position="582"/>
    </location>
</feature>
<dbReference type="RefSeq" id="XP_007769865.1">
    <property type="nucleotide sequence ID" value="XM_007771675.1"/>
</dbReference>
<evidence type="ECO:0000256" key="1">
    <source>
        <dbReference type="SAM" id="MobiDB-lite"/>
    </source>
</evidence>
<protein>
    <submittedName>
        <fullName evidence="2">Uncharacterized protein</fullName>
    </submittedName>
</protein>